<dbReference type="EMBL" id="VIGV01000008">
    <property type="protein sequence ID" value="TWS22635.1"/>
    <property type="molecule type" value="Genomic_DNA"/>
</dbReference>
<keyword evidence="2" id="KW-1133">Transmembrane helix</keyword>
<evidence type="ECO:0000313" key="4">
    <source>
        <dbReference type="EMBL" id="TWS22635.1"/>
    </source>
</evidence>
<dbReference type="InterPro" id="IPR013830">
    <property type="entry name" value="SGNH_hydro"/>
</dbReference>
<feature type="domain" description="SGNH hydrolase-type esterase" evidence="3">
    <location>
        <begin position="227"/>
        <end position="383"/>
    </location>
</feature>
<gene>
    <name evidence="4" type="ORF">FK268_19300</name>
</gene>
<dbReference type="Gene3D" id="3.40.50.1110">
    <property type="entry name" value="SGNH hydrolase"/>
    <property type="match status" value="1"/>
</dbReference>
<dbReference type="SUPFAM" id="SSF52266">
    <property type="entry name" value="SGNH hydrolase"/>
    <property type="match status" value="1"/>
</dbReference>
<keyword evidence="2" id="KW-0812">Transmembrane</keyword>
<feature type="transmembrane region" description="Helical" evidence="2">
    <location>
        <begin position="135"/>
        <end position="157"/>
    </location>
</feature>
<reference evidence="4 5" key="1">
    <citation type="submission" date="2019-06" db="EMBL/GenBank/DDBJ databases">
        <authorList>
            <person name="Teng J.L.L."/>
            <person name="Lee H.H."/>
            <person name="Lau S.K.P."/>
            <person name="Woo P.C.Y."/>
        </authorList>
    </citation>
    <scope>NUCLEOTIDE SEQUENCE [LARGE SCALE GENOMIC DNA]</scope>
    <source>
        <strain evidence="4 5">HKU70</strain>
    </source>
</reference>
<name>A0A5C5RKM0_9ACTN</name>
<accession>A0A5C5RKM0</accession>
<dbReference type="Proteomes" id="UP000319792">
    <property type="component" value="Unassembled WGS sequence"/>
</dbReference>
<keyword evidence="2" id="KW-0472">Membrane</keyword>
<evidence type="ECO:0000259" key="3">
    <source>
        <dbReference type="Pfam" id="PF13472"/>
    </source>
</evidence>
<dbReference type="CDD" id="cd00229">
    <property type="entry name" value="SGNH_hydrolase"/>
    <property type="match status" value="1"/>
</dbReference>
<feature type="region of interest" description="Disordered" evidence="1">
    <location>
        <begin position="1"/>
        <end position="23"/>
    </location>
</feature>
<evidence type="ECO:0000256" key="1">
    <source>
        <dbReference type="SAM" id="MobiDB-lite"/>
    </source>
</evidence>
<dbReference type="AlphaFoldDB" id="A0A5C5RKM0"/>
<feature type="compositionally biased region" description="Polar residues" evidence="1">
    <location>
        <begin position="10"/>
        <end position="23"/>
    </location>
</feature>
<keyword evidence="4" id="KW-0378">Hydrolase</keyword>
<organism evidence="4 5">
    <name type="scientific">Tsukamurella sputi</name>
    <dbReference type="NCBI Taxonomy" id="2591848"/>
    <lineage>
        <taxon>Bacteria</taxon>
        <taxon>Bacillati</taxon>
        <taxon>Actinomycetota</taxon>
        <taxon>Actinomycetes</taxon>
        <taxon>Mycobacteriales</taxon>
        <taxon>Tsukamurellaceae</taxon>
        <taxon>Tsukamurella</taxon>
    </lineage>
</organism>
<protein>
    <submittedName>
        <fullName evidence="4">SGNH/GDSL hydrolase family protein</fullName>
    </submittedName>
</protein>
<dbReference type="GO" id="GO:0016787">
    <property type="term" value="F:hydrolase activity"/>
    <property type="evidence" value="ECO:0007669"/>
    <property type="project" value="UniProtKB-KW"/>
</dbReference>
<evidence type="ECO:0000256" key="2">
    <source>
        <dbReference type="SAM" id="Phobius"/>
    </source>
</evidence>
<sequence>MLAGKRSRSDGSNAKSRANSPLVKSSATGSISAAICARPCRACAPTAALLPPCSPCDDRSILRRVAMPEFGRGNRGSVGPPEAGIEYILPGSRGALPRVSSCAFREDRIAVHAPLEPREVRRMAALRNSRHLRRLGYGIALGAGIAFAPFAIAAASADPGAAHSGAQPGAAIAVPHVQQAVAPRAVVAKPVAAKPVALKPAAVTPAAAPQPAPRSRAAADRGSVVVIGASVSSGRAVAASSAYPRQVGAMSGRDVYVSARSGAGYADGSIAGLTQAANLPARNPALVVLQAGTNDVGAPPALVAGQVRQVVSTVRHQAPDAKIAVVTVFPSIHNGAAARNTDAAIVGAARSVDPNVAVISPLAEGWTYRASADGHPGAAAHERIAERVAGLV</sequence>
<dbReference type="InterPro" id="IPR036514">
    <property type="entry name" value="SGNH_hydro_sf"/>
</dbReference>
<evidence type="ECO:0000313" key="5">
    <source>
        <dbReference type="Proteomes" id="UP000319792"/>
    </source>
</evidence>
<proteinExistence type="predicted"/>
<reference evidence="4 5" key="2">
    <citation type="submission" date="2019-08" db="EMBL/GenBank/DDBJ databases">
        <title>Tsukamurella conjunctivitidis sp. nov., Tsukamurella assacharolytica sp. nov. and Tsukamurella sputae sp. nov. isolated from patients with conjunctivitis, bacteraemia (lymphoma) and respiratory infection (sputum) in Hong Kong.</title>
        <authorList>
            <person name="Fok K.M.N."/>
            <person name="Fong J.Y.H."/>
        </authorList>
    </citation>
    <scope>NUCLEOTIDE SEQUENCE [LARGE SCALE GENOMIC DNA]</scope>
    <source>
        <strain evidence="4 5">HKU70</strain>
    </source>
</reference>
<dbReference type="Pfam" id="PF13472">
    <property type="entry name" value="Lipase_GDSL_2"/>
    <property type="match status" value="1"/>
</dbReference>
<comment type="caution">
    <text evidence="4">The sequence shown here is derived from an EMBL/GenBank/DDBJ whole genome shotgun (WGS) entry which is preliminary data.</text>
</comment>
<keyword evidence="5" id="KW-1185">Reference proteome</keyword>